<feature type="compositionally biased region" description="Basic and acidic residues" evidence="1">
    <location>
        <begin position="17"/>
        <end position="30"/>
    </location>
</feature>
<evidence type="ECO:0000256" key="1">
    <source>
        <dbReference type="SAM" id="MobiDB-lite"/>
    </source>
</evidence>
<dbReference type="RefSeq" id="YP_009505505.1">
    <property type="nucleotide sequence ID" value="NC_038282.1"/>
</dbReference>
<dbReference type="Proteomes" id="UP000232424">
    <property type="component" value="Segment"/>
</dbReference>
<protein>
    <submittedName>
        <fullName evidence="2">P protein</fullName>
    </submittedName>
</protein>
<evidence type="ECO:0000313" key="3">
    <source>
        <dbReference type="Proteomes" id="UP000232424"/>
    </source>
</evidence>
<feature type="compositionally biased region" description="Low complexity" evidence="1">
    <location>
        <begin position="93"/>
        <end position="103"/>
    </location>
</feature>
<feature type="compositionally biased region" description="Polar residues" evidence="1">
    <location>
        <begin position="44"/>
        <end position="60"/>
    </location>
</feature>
<keyword evidence="3" id="KW-1185">Reference proteome</keyword>
<organism evidence="2 3">
    <name type="scientific">Ekpoma virus 1</name>
    <dbReference type="NCBI Taxonomy" id="1987020"/>
    <lineage>
        <taxon>Viruses</taxon>
        <taxon>Riboviria</taxon>
        <taxon>Orthornavirae</taxon>
        <taxon>Negarnaviricota</taxon>
        <taxon>Haploviricotina</taxon>
        <taxon>Monjiviricetes</taxon>
        <taxon>Mononegavirales</taxon>
        <taxon>Rhabdoviridae</taxon>
        <taxon>Alpharhabdovirinae</taxon>
        <taxon>Tibrovirus</taxon>
        <taxon>Tibrovirus alphaekpoma</taxon>
    </lineage>
</organism>
<proteinExistence type="predicted"/>
<dbReference type="EMBL" id="KP324827">
    <property type="protein sequence ID" value="AJN08911.1"/>
    <property type="molecule type" value="Viral_cRNA"/>
</dbReference>
<reference evidence="2 3" key="1">
    <citation type="journal article" date="2015" name="PLoS Negl. Trop. Dis.">
        <title>Discovery of novel rhabdoviruses in the blood of healthy individuals from west Africa.</title>
        <authorList>
            <person name="Stremlau M.H."/>
            <person name="Andersen K.G."/>
            <person name="Folarin O.A."/>
            <person name="Grove J.N."/>
            <person name="Odia I."/>
            <person name="Ehiane P.E."/>
            <person name="Omoniwa O."/>
            <person name="Omoregie O."/>
            <person name="Jiang P.P."/>
            <person name="Yozwiak N.L."/>
            <person name="Matranga C.B."/>
            <person name="Yang X."/>
            <person name="Gire S.K."/>
            <person name="Winnicki S."/>
            <person name="Tariyal R."/>
            <person name="Schaffner S.F."/>
            <person name="Okokhere P.O."/>
            <person name="Okogbenin S."/>
            <person name="Akpede G.O."/>
            <person name="Asogun D.A."/>
            <person name="Agbonlahor D.E."/>
            <person name="Walker P.J."/>
            <person name="Tesh R.B."/>
            <person name="Levin J.Z."/>
            <person name="Garry R.F."/>
            <person name="Sabeti P.C."/>
            <person name="Happi C.T."/>
        </authorList>
    </citation>
    <scope>NUCLEOTIDE SEQUENCE [LARGE SCALE GENOMIC DNA]</scope>
    <source>
        <strain evidence="2">EKV-1</strain>
    </source>
</reference>
<name>A0A0C5BVK4_9RHAB</name>
<dbReference type="GeneID" id="37616343"/>
<accession>A0A0C5BVK4</accession>
<feature type="region of interest" description="Disordered" evidence="1">
    <location>
        <begin position="1"/>
        <end position="152"/>
    </location>
</feature>
<sequence>MKKTDLKNLLTHYSKGGLDKTLSEMDKLTTELEGDPIEEKSQKTRQSGLTSLQIGPTSRVSPLVDEKNKEKKQAYSPDLTKDWDQEIQNQVGSRSHGIPSSSSYEDDDWEDYLEKEKEEEIYDDPWEQANSSNSNWRETTRTSHAHKPLPQRERRIIASNTQKMTPGEHLKCTTSNLELHQDKNGGPLLVAVINNDSPSGALLIEDLLTHFGHVEGEDFAILNDPDGYKVYDLRNSVGDFLPSTKLEIIEEEPSLQPVKMTLIQILEKGLIVKRKLGTGKVKLTMKSIKNKTQIEKNKQLFTEEEMDEAAKIIITKAGMDKILSYQESKICQ</sequence>
<dbReference type="KEGG" id="vg:37616343"/>
<evidence type="ECO:0000313" key="2">
    <source>
        <dbReference type="EMBL" id="AJN08911.1"/>
    </source>
</evidence>
<feature type="compositionally biased region" description="Polar residues" evidence="1">
    <location>
        <begin position="128"/>
        <end position="137"/>
    </location>
</feature>
<feature type="compositionally biased region" description="Basic and acidic residues" evidence="1">
    <location>
        <begin position="64"/>
        <end position="84"/>
    </location>
</feature>